<dbReference type="Gene3D" id="3.90.1150.10">
    <property type="entry name" value="Aspartate Aminotransferase, domain 1"/>
    <property type="match status" value="1"/>
</dbReference>
<evidence type="ECO:0000256" key="1">
    <source>
        <dbReference type="ARBA" id="ARBA00001933"/>
    </source>
</evidence>
<proteinExistence type="inferred from homology"/>
<dbReference type="InterPro" id="IPR000192">
    <property type="entry name" value="Aminotrans_V_dom"/>
</dbReference>
<dbReference type="Pfam" id="PF00266">
    <property type="entry name" value="Aminotran_5"/>
    <property type="match status" value="1"/>
</dbReference>
<evidence type="ECO:0000259" key="3">
    <source>
        <dbReference type="Pfam" id="PF00266"/>
    </source>
</evidence>
<dbReference type="PANTHER" id="PTHR11601">
    <property type="entry name" value="CYSTEINE DESULFURYLASE FAMILY MEMBER"/>
    <property type="match status" value="1"/>
</dbReference>
<organism evidence="4">
    <name type="scientific">marine metagenome</name>
    <dbReference type="NCBI Taxonomy" id="408172"/>
    <lineage>
        <taxon>unclassified sequences</taxon>
        <taxon>metagenomes</taxon>
        <taxon>ecological metagenomes</taxon>
    </lineage>
</organism>
<feature type="domain" description="Aminotransferase class V" evidence="3">
    <location>
        <begin position="10"/>
        <end position="159"/>
    </location>
</feature>
<dbReference type="InterPro" id="IPR015422">
    <property type="entry name" value="PyrdxlP-dep_Trfase_small"/>
</dbReference>
<dbReference type="InterPro" id="IPR015421">
    <property type="entry name" value="PyrdxlP-dep_Trfase_major"/>
</dbReference>
<dbReference type="EMBL" id="UINC01173088">
    <property type="protein sequence ID" value="SVD78500.1"/>
    <property type="molecule type" value="Genomic_DNA"/>
</dbReference>
<reference evidence="4" key="1">
    <citation type="submission" date="2018-05" db="EMBL/GenBank/DDBJ databases">
        <authorList>
            <person name="Lanie J.A."/>
            <person name="Ng W.-L."/>
            <person name="Kazmierczak K.M."/>
            <person name="Andrzejewski T.M."/>
            <person name="Davidsen T.M."/>
            <person name="Wayne K.J."/>
            <person name="Tettelin H."/>
            <person name="Glass J.I."/>
            <person name="Rusch D."/>
            <person name="Podicherti R."/>
            <person name="Tsui H.-C.T."/>
            <person name="Winkler M.E."/>
        </authorList>
    </citation>
    <scope>NUCLEOTIDE SEQUENCE</scope>
</reference>
<dbReference type="Gene3D" id="3.40.640.10">
    <property type="entry name" value="Type I PLP-dependent aspartate aminotransferase-like (Major domain)"/>
    <property type="match status" value="1"/>
</dbReference>
<feature type="non-terminal residue" evidence="4">
    <location>
        <position position="159"/>
    </location>
</feature>
<dbReference type="PANTHER" id="PTHR11601:SF34">
    <property type="entry name" value="CYSTEINE DESULFURASE"/>
    <property type="match status" value="1"/>
</dbReference>
<protein>
    <recommendedName>
        <fullName evidence="3">Aminotransferase class V domain-containing protein</fullName>
    </recommendedName>
</protein>
<comment type="similarity">
    <text evidence="2">Belongs to the class-V pyridoxal-phosphate-dependent aminotransferase family. NifS/IscS subfamily.</text>
</comment>
<accession>A0A382Y5V2</accession>
<evidence type="ECO:0000256" key="2">
    <source>
        <dbReference type="ARBA" id="ARBA00006490"/>
    </source>
</evidence>
<comment type="cofactor">
    <cofactor evidence="1">
        <name>pyridoxal 5'-phosphate</name>
        <dbReference type="ChEBI" id="CHEBI:597326"/>
    </cofactor>
</comment>
<gene>
    <name evidence="4" type="ORF">METZ01_LOCUS431354</name>
</gene>
<dbReference type="InterPro" id="IPR015424">
    <property type="entry name" value="PyrdxlP-dep_Trfase"/>
</dbReference>
<sequence length="159" mass="17395">MTSSDDRINYLDYAATTPMRNEVLEKMLPYFTQKFGNPSSLYSLAGEARYGVDEAREQVAHVLNSRENEIVFTGSGSESNNTAIKGLASAREVGKGHIVTTSIEHHAVIHPVEQLEKLGYEATYIGVDNTGLVDPEEFASAVRPDTFLASVMLVNNEIG</sequence>
<evidence type="ECO:0000313" key="4">
    <source>
        <dbReference type="EMBL" id="SVD78500.1"/>
    </source>
</evidence>
<dbReference type="AlphaFoldDB" id="A0A382Y5V2"/>
<name>A0A382Y5V2_9ZZZZ</name>
<dbReference type="SUPFAM" id="SSF53383">
    <property type="entry name" value="PLP-dependent transferases"/>
    <property type="match status" value="1"/>
</dbReference>